<proteinExistence type="predicted"/>
<evidence type="ECO:0000256" key="1">
    <source>
        <dbReference type="SAM" id="Phobius"/>
    </source>
</evidence>
<feature type="transmembrane region" description="Helical" evidence="1">
    <location>
        <begin position="16"/>
        <end position="34"/>
    </location>
</feature>
<dbReference type="EMBL" id="CP018335">
    <property type="protein sequence ID" value="APM41014.1"/>
    <property type="molecule type" value="Genomic_DNA"/>
</dbReference>
<name>A0A1L5FDC5_CLOKL</name>
<dbReference type="Proteomes" id="UP000184604">
    <property type="component" value="Chromosome"/>
</dbReference>
<feature type="transmembrane region" description="Helical" evidence="1">
    <location>
        <begin position="40"/>
        <end position="61"/>
    </location>
</feature>
<dbReference type="RefSeq" id="WP_073540720.1">
    <property type="nucleotide sequence ID" value="NZ_CP018335.1"/>
</dbReference>
<dbReference type="AlphaFoldDB" id="A0A1L5FDC5"/>
<evidence type="ECO:0000313" key="2">
    <source>
        <dbReference type="EMBL" id="APM41014.1"/>
    </source>
</evidence>
<keyword evidence="1" id="KW-0812">Transmembrane</keyword>
<dbReference type="OrthoDB" id="1937989at2"/>
<organism evidence="2 3">
    <name type="scientific">Clostridium kluyveri</name>
    <dbReference type="NCBI Taxonomy" id="1534"/>
    <lineage>
        <taxon>Bacteria</taxon>
        <taxon>Bacillati</taxon>
        <taxon>Bacillota</taxon>
        <taxon>Clostridia</taxon>
        <taxon>Eubacteriales</taxon>
        <taxon>Clostridiaceae</taxon>
        <taxon>Clostridium</taxon>
    </lineage>
</organism>
<gene>
    <name evidence="2" type="ORF">BS101_21070</name>
</gene>
<keyword evidence="1" id="KW-1133">Transmembrane helix</keyword>
<evidence type="ECO:0008006" key="4">
    <source>
        <dbReference type="Google" id="ProtNLM"/>
    </source>
</evidence>
<protein>
    <recommendedName>
        <fullName evidence="4">Transmembrane protein</fullName>
    </recommendedName>
</protein>
<sequence length="211" mass="25607">MNIDKAIRKQKKSYKIFMLSMVFIFFLLPIVFILNRKFYVFYMFYLIVLESLIFLTIIITINNEFLKFEYDGYRLKINMGVRNVKLNIICSKVVLVHVENYIVKNSKSVDFRVIFLSTAKSRNNRIIPVNREFLRKHPYLAHQYNKLKILRPNAKFYYTIVKNGRLNKYLFLDTVYKSCVYAYFTKETIEKIKYYRENSENYNLYKKNITT</sequence>
<evidence type="ECO:0000313" key="3">
    <source>
        <dbReference type="Proteomes" id="UP000184604"/>
    </source>
</evidence>
<reference evidence="2 3" key="1">
    <citation type="submission" date="2016-12" db="EMBL/GenBank/DDBJ databases">
        <title>Complete genome sequence of Clostridium kluyveri JZZ isolated from the pit mud of a Chinese flavor liquor-making factory.</title>
        <authorList>
            <person name="Wang Y."/>
        </authorList>
    </citation>
    <scope>NUCLEOTIDE SEQUENCE [LARGE SCALE GENOMIC DNA]</scope>
    <source>
        <strain evidence="2 3">JZZ</strain>
    </source>
</reference>
<keyword evidence="1" id="KW-0472">Membrane</keyword>
<accession>A0A1L5FDC5</accession>